<feature type="domain" description="Protein NO VEIN C-terminal" evidence="2">
    <location>
        <begin position="243"/>
        <end position="320"/>
    </location>
</feature>
<evidence type="ECO:0000259" key="2">
    <source>
        <dbReference type="Pfam" id="PF13020"/>
    </source>
</evidence>
<dbReference type="AlphaFoldDB" id="A0A1V2J826"/>
<dbReference type="Pfam" id="PF12102">
    <property type="entry name" value="MrcB_N"/>
    <property type="match status" value="1"/>
</dbReference>
<organism evidence="3 4">
    <name type="scientific">Pseudomonas azotoformans</name>
    <dbReference type="NCBI Taxonomy" id="47878"/>
    <lineage>
        <taxon>Bacteria</taxon>
        <taxon>Pseudomonadati</taxon>
        <taxon>Pseudomonadota</taxon>
        <taxon>Gammaproteobacteria</taxon>
        <taxon>Pseudomonadales</taxon>
        <taxon>Pseudomonadaceae</taxon>
        <taxon>Pseudomonas</taxon>
    </lineage>
</organism>
<dbReference type="Pfam" id="PF13020">
    <property type="entry name" value="NOV_C"/>
    <property type="match status" value="1"/>
</dbReference>
<comment type="caution">
    <text evidence="3">The sequence shown here is derived from an EMBL/GenBank/DDBJ whole genome shotgun (WGS) entry which is preliminary data.</text>
</comment>
<sequence>MENTLGKICELQPKYSSTNTHEMQERGHLIRSVLAGELRSRLPVLQKAFDIVFDDLAVEGSDGIGRKTEAPWVRIFSRAMSPNAREGFYLVIHFAANGSAVFITVGCGSTIWRGGDLQPVSDDELSTRTSWARFIVQQKWKTLSPFDDEIFLGAKAPLPRTFEKATAFAKRIAVSDLPTVDFNRLLFRAAERLSEIYLAQIEHRDVSPGDQDAGEVAIIAKPLRNIAGKQGRGLTAKERQVVELQAMALAIQYLAAKGFESRDTSATDSFDILAKKASEELMLEVKGTTSDLCDSVLMTKNEVNLHRKYKGSTGLLIVSKIRLSRDGGEPKATGGEVEALLYWDIDEWISEPIAFQVSRKANY</sequence>
<evidence type="ECO:0000313" key="4">
    <source>
        <dbReference type="Proteomes" id="UP000188559"/>
    </source>
</evidence>
<dbReference type="Proteomes" id="UP000188559">
    <property type="component" value="Unassembled WGS sequence"/>
</dbReference>
<dbReference type="InterPro" id="IPR021961">
    <property type="entry name" value="McrB_DNA-bd"/>
</dbReference>
<accession>A0A1V2J826</accession>
<protein>
    <submittedName>
        <fullName evidence="3">Uncharacterized protein</fullName>
    </submittedName>
</protein>
<dbReference type="OrthoDB" id="9802640at2"/>
<name>A0A1V2J826_PSEAZ</name>
<evidence type="ECO:0000259" key="1">
    <source>
        <dbReference type="Pfam" id="PF12102"/>
    </source>
</evidence>
<dbReference type="InterPro" id="IPR024975">
    <property type="entry name" value="NOV_C"/>
</dbReference>
<dbReference type="GeneID" id="57375947"/>
<dbReference type="Gene3D" id="3.30.920.90">
    <property type="match status" value="1"/>
</dbReference>
<feature type="domain" description="Type IV methyl-directed restriction enzyme EcoKMcrB subunit DNA-binding" evidence="1">
    <location>
        <begin position="14"/>
        <end position="179"/>
    </location>
</feature>
<reference evidence="3 4" key="1">
    <citation type="submission" date="2016-10" db="EMBL/GenBank/DDBJ databases">
        <title>Pseudomonas lactis sp. nov. and Pseudomonas paralactis sp. nov., isolated from bovine raw milk.</title>
        <authorList>
            <person name="Von Neubeck M."/>
            <person name="Huptas C."/>
            <person name="Glueck C."/>
            <person name="Krewinkel M."/>
            <person name="Stoeckel M."/>
            <person name="Stressler T."/>
            <person name="Fischer L."/>
            <person name="Hinrichs J."/>
            <person name="Scherer S."/>
            <person name="Wenning M."/>
        </authorList>
    </citation>
    <scope>NUCLEOTIDE SEQUENCE [LARGE SCALE GENOMIC DNA]</scope>
    <source>
        <strain evidence="3 4">DSM 18862</strain>
    </source>
</reference>
<dbReference type="EMBL" id="MNPV01000009">
    <property type="protein sequence ID" value="ONH40916.1"/>
    <property type="molecule type" value="Genomic_DNA"/>
</dbReference>
<keyword evidence="4" id="KW-1185">Reference proteome</keyword>
<proteinExistence type="predicted"/>
<dbReference type="RefSeq" id="WP_071493576.1">
    <property type="nucleotide sequence ID" value="NZ_LT629702.1"/>
</dbReference>
<gene>
    <name evidence="3" type="ORF">BLL37_26855</name>
</gene>
<evidence type="ECO:0000313" key="3">
    <source>
        <dbReference type="EMBL" id="ONH40916.1"/>
    </source>
</evidence>